<evidence type="ECO:0000256" key="12">
    <source>
        <dbReference type="ARBA" id="ARBA00023326"/>
    </source>
</evidence>
<comment type="cofactor">
    <cofactor evidence="1">
        <name>Cu(2+)</name>
        <dbReference type="ChEBI" id="CHEBI:29036"/>
    </cofactor>
</comment>
<keyword evidence="7" id="KW-0560">Oxidoreductase</keyword>
<evidence type="ECO:0000256" key="4">
    <source>
        <dbReference type="ARBA" id="ARBA00022723"/>
    </source>
</evidence>
<organism evidence="19 20">
    <name type="scientific">Ephemerocybe angulata</name>
    <dbReference type="NCBI Taxonomy" id="980116"/>
    <lineage>
        <taxon>Eukaryota</taxon>
        <taxon>Fungi</taxon>
        <taxon>Dikarya</taxon>
        <taxon>Basidiomycota</taxon>
        <taxon>Agaricomycotina</taxon>
        <taxon>Agaricomycetes</taxon>
        <taxon>Agaricomycetidae</taxon>
        <taxon>Agaricales</taxon>
        <taxon>Agaricineae</taxon>
        <taxon>Psathyrellaceae</taxon>
        <taxon>Ephemerocybe</taxon>
    </lineage>
</organism>
<dbReference type="GO" id="GO:0005576">
    <property type="term" value="C:extracellular region"/>
    <property type="evidence" value="ECO:0007669"/>
    <property type="project" value="UniProtKB-SubCell"/>
</dbReference>
<dbReference type="EMBL" id="JACGCI010000086">
    <property type="protein sequence ID" value="KAF6747016.1"/>
    <property type="molecule type" value="Genomic_DNA"/>
</dbReference>
<comment type="caution">
    <text evidence="19">The sequence shown here is derived from an EMBL/GenBank/DDBJ whole genome shotgun (WGS) entry which is preliminary data.</text>
</comment>
<evidence type="ECO:0000256" key="7">
    <source>
        <dbReference type="ARBA" id="ARBA00023002"/>
    </source>
</evidence>
<keyword evidence="6" id="KW-0136">Cellulose degradation</keyword>
<evidence type="ECO:0000256" key="1">
    <source>
        <dbReference type="ARBA" id="ARBA00001973"/>
    </source>
</evidence>
<evidence type="ECO:0000256" key="11">
    <source>
        <dbReference type="ARBA" id="ARBA00023277"/>
    </source>
</evidence>
<dbReference type="PANTHER" id="PTHR33353">
    <property type="entry name" value="PUTATIVE (AFU_ORTHOLOGUE AFUA_1G12560)-RELATED"/>
    <property type="match status" value="1"/>
</dbReference>
<evidence type="ECO:0000256" key="6">
    <source>
        <dbReference type="ARBA" id="ARBA00023001"/>
    </source>
</evidence>
<evidence type="ECO:0000256" key="3">
    <source>
        <dbReference type="ARBA" id="ARBA00022525"/>
    </source>
</evidence>
<evidence type="ECO:0000256" key="10">
    <source>
        <dbReference type="ARBA" id="ARBA00023157"/>
    </source>
</evidence>
<dbReference type="Proteomes" id="UP000521943">
    <property type="component" value="Unassembled WGS sequence"/>
</dbReference>
<evidence type="ECO:0000256" key="14">
    <source>
        <dbReference type="ARBA" id="ARBA00045077"/>
    </source>
</evidence>
<comment type="similarity">
    <text evidence="13">Belongs to the polysaccharide monooxygenase AA9 family.</text>
</comment>
<feature type="chain" id="PRO_5034931050" description="lytic cellulose monooxygenase (C4-dehydrogenating)" evidence="17">
    <location>
        <begin position="21"/>
        <end position="283"/>
    </location>
</feature>
<evidence type="ECO:0000256" key="17">
    <source>
        <dbReference type="SAM" id="SignalP"/>
    </source>
</evidence>
<feature type="region of interest" description="Disordered" evidence="16">
    <location>
        <begin position="260"/>
        <end position="283"/>
    </location>
</feature>
<keyword evidence="11" id="KW-0119">Carbohydrate metabolism</keyword>
<dbReference type="OrthoDB" id="4849160at2759"/>
<keyword evidence="9" id="KW-0503">Monooxygenase</keyword>
<keyword evidence="4" id="KW-0479">Metal-binding</keyword>
<dbReference type="GO" id="GO:0046872">
    <property type="term" value="F:metal ion binding"/>
    <property type="evidence" value="ECO:0007669"/>
    <property type="project" value="UniProtKB-KW"/>
</dbReference>
<evidence type="ECO:0000313" key="20">
    <source>
        <dbReference type="Proteomes" id="UP000521943"/>
    </source>
</evidence>
<feature type="domain" description="Auxiliary Activity family 9 catalytic" evidence="18">
    <location>
        <begin position="21"/>
        <end position="231"/>
    </location>
</feature>
<dbReference type="InterPro" id="IPR005103">
    <property type="entry name" value="AA9_LPMO"/>
</dbReference>
<dbReference type="GO" id="GO:0016787">
    <property type="term" value="F:hydrolase activity"/>
    <property type="evidence" value="ECO:0007669"/>
    <property type="project" value="UniProtKB-KW"/>
</dbReference>
<keyword evidence="19" id="KW-0378">Hydrolase</keyword>
<comment type="subcellular location">
    <subcellularLocation>
        <location evidence="2">Secreted</location>
    </subcellularLocation>
</comment>
<evidence type="ECO:0000256" key="15">
    <source>
        <dbReference type="ARBA" id="ARBA00047174"/>
    </source>
</evidence>
<dbReference type="PANTHER" id="PTHR33353:SF10">
    <property type="entry name" value="ENDO-BETA-1,4-GLUCANASE D"/>
    <property type="match status" value="1"/>
</dbReference>
<evidence type="ECO:0000256" key="5">
    <source>
        <dbReference type="ARBA" id="ARBA00022729"/>
    </source>
</evidence>
<evidence type="ECO:0000256" key="16">
    <source>
        <dbReference type="SAM" id="MobiDB-lite"/>
    </source>
</evidence>
<evidence type="ECO:0000256" key="2">
    <source>
        <dbReference type="ARBA" id="ARBA00004613"/>
    </source>
</evidence>
<dbReference type="InterPro" id="IPR049892">
    <property type="entry name" value="AA9"/>
</dbReference>
<evidence type="ECO:0000313" key="19">
    <source>
        <dbReference type="EMBL" id="KAF6747016.1"/>
    </source>
</evidence>
<keyword evidence="12" id="KW-0624">Polysaccharide degradation</keyword>
<feature type="compositionally biased region" description="Basic residues" evidence="16">
    <location>
        <begin position="270"/>
        <end position="283"/>
    </location>
</feature>
<dbReference type="GO" id="GO:0004497">
    <property type="term" value="F:monooxygenase activity"/>
    <property type="evidence" value="ECO:0007669"/>
    <property type="project" value="UniProtKB-KW"/>
</dbReference>
<evidence type="ECO:0000256" key="8">
    <source>
        <dbReference type="ARBA" id="ARBA00023008"/>
    </source>
</evidence>
<comment type="catalytic activity">
    <reaction evidence="14">
        <text>[(1-&gt;4)-beta-D-glucosyl]n+m + reduced acceptor + O2 = 4-dehydro-beta-D-glucosyl-[(1-&gt;4)-beta-D-glucosyl]n-1 + [(1-&gt;4)-beta-D-glucosyl]m + acceptor + H2O.</text>
        <dbReference type="EC" id="1.14.99.56"/>
    </reaction>
</comment>
<evidence type="ECO:0000256" key="13">
    <source>
        <dbReference type="ARBA" id="ARBA00044502"/>
    </source>
</evidence>
<dbReference type="Gene3D" id="2.70.50.70">
    <property type="match status" value="1"/>
</dbReference>
<sequence>MVVAIISLLTLFSGLSCVSAHGFLFQVSVNGLKTYYTGAIPGSEQKNGDSIIRQIRDASPIKGANNEAMNCGQGAFVAGQAVTVQPGDELSFEWRGADLSPWPHNTGPIINYLANCGESPCSEFDSRKARLFKIDQQGKKPNSNEWFQADLMKGGKSTTKLPANIAPGNYLIRHEIIGLHIATVEGGAEFYPSCAHLKIEGSGNGVPSEKDLVSFPGGYGDKDAGIIVPNVFDANLNYQFPGPAVAKLESSTAEPEGCNVFAPREPGTTRRPRHEKHRLSSAH</sequence>
<evidence type="ECO:0000259" key="18">
    <source>
        <dbReference type="Pfam" id="PF03443"/>
    </source>
</evidence>
<reference evidence="19 20" key="1">
    <citation type="submission" date="2020-07" db="EMBL/GenBank/DDBJ databases">
        <title>Comparative genomics of pyrophilous fungi reveals a link between fire events and developmental genes.</title>
        <authorList>
            <consortium name="DOE Joint Genome Institute"/>
            <person name="Steindorff A.S."/>
            <person name="Carver A."/>
            <person name="Calhoun S."/>
            <person name="Stillman K."/>
            <person name="Liu H."/>
            <person name="Lipzen A."/>
            <person name="Pangilinan J."/>
            <person name="Labutti K."/>
            <person name="Bruns T.D."/>
            <person name="Grigoriev I.V."/>
        </authorList>
    </citation>
    <scope>NUCLEOTIDE SEQUENCE [LARGE SCALE GENOMIC DNA]</scope>
    <source>
        <strain evidence="19 20">CBS 144469</strain>
    </source>
</reference>
<keyword evidence="10" id="KW-1015">Disulfide bond</keyword>
<gene>
    <name evidence="19" type="ORF">DFP72DRAFT_822363</name>
</gene>
<name>A0A8H6HJS5_9AGAR</name>
<dbReference type="CDD" id="cd21175">
    <property type="entry name" value="LPMO_AA9"/>
    <property type="match status" value="1"/>
</dbReference>
<evidence type="ECO:0000256" key="9">
    <source>
        <dbReference type="ARBA" id="ARBA00023033"/>
    </source>
</evidence>
<keyword evidence="5 17" id="KW-0732">Signal</keyword>
<dbReference type="EC" id="1.14.99.56" evidence="15"/>
<dbReference type="Pfam" id="PF03443">
    <property type="entry name" value="AA9"/>
    <property type="match status" value="1"/>
</dbReference>
<keyword evidence="8" id="KW-0186">Copper</keyword>
<dbReference type="AlphaFoldDB" id="A0A8H6HJS5"/>
<keyword evidence="20" id="KW-1185">Reference proteome</keyword>
<accession>A0A8H6HJS5</accession>
<feature type="signal peptide" evidence="17">
    <location>
        <begin position="1"/>
        <end position="20"/>
    </location>
</feature>
<dbReference type="GO" id="GO:0030245">
    <property type="term" value="P:cellulose catabolic process"/>
    <property type="evidence" value="ECO:0007669"/>
    <property type="project" value="UniProtKB-KW"/>
</dbReference>
<protein>
    <recommendedName>
        <fullName evidence="15">lytic cellulose monooxygenase (C4-dehydrogenating)</fullName>
        <ecNumber evidence="15">1.14.99.56</ecNumber>
    </recommendedName>
</protein>
<keyword evidence="3" id="KW-0964">Secreted</keyword>
<proteinExistence type="inferred from homology"/>